<evidence type="ECO:0000313" key="2">
    <source>
        <dbReference type="EMBL" id="MBO8476518.1"/>
    </source>
</evidence>
<organism evidence="2 3">
    <name type="scientific">Candidatus Limisoma faecipullorum</name>
    <dbReference type="NCBI Taxonomy" id="2840854"/>
    <lineage>
        <taxon>Bacteria</taxon>
        <taxon>Pseudomonadati</taxon>
        <taxon>Bacteroidota</taxon>
        <taxon>Bacteroidia</taxon>
        <taxon>Bacteroidales</taxon>
        <taxon>Candidatus Limisoma</taxon>
    </lineage>
</organism>
<comment type="caution">
    <text evidence="2">The sequence shown here is derived from an EMBL/GenBank/DDBJ whole genome shotgun (WGS) entry which is preliminary data.</text>
</comment>
<keyword evidence="1" id="KW-0175">Coiled coil</keyword>
<reference evidence="2" key="1">
    <citation type="submission" date="2020-10" db="EMBL/GenBank/DDBJ databases">
        <authorList>
            <person name="Gilroy R."/>
        </authorList>
    </citation>
    <scope>NUCLEOTIDE SEQUENCE</scope>
    <source>
        <strain evidence="2">6919</strain>
    </source>
</reference>
<feature type="coiled-coil region" evidence="1">
    <location>
        <begin position="20"/>
        <end position="47"/>
    </location>
</feature>
<evidence type="ECO:0000313" key="3">
    <source>
        <dbReference type="Proteomes" id="UP000823598"/>
    </source>
</evidence>
<proteinExistence type="predicted"/>
<name>A0A9D9IRV9_9BACT</name>
<evidence type="ECO:0000256" key="1">
    <source>
        <dbReference type="SAM" id="Coils"/>
    </source>
</evidence>
<dbReference type="AlphaFoldDB" id="A0A9D9IRV9"/>
<dbReference type="Proteomes" id="UP000823598">
    <property type="component" value="Unassembled WGS sequence"/>
</dbReference>
<accession>A0A9D9IRV9</accession>
<protein>
    <submittedName>
        <fullName evidence="2">Uncharacterized protein</fullName>
    </submittedName>
</protein>
<gene>
    <name evidence="2" type="ORF">IAB88_05940</name>
</gene>
<sequence length="212" mass="23909">MTQSEWIYAILQEHGFEACVEAFKQNIQELRRDKKLEEQKRLCLQKLSVTTADRDGYIQAEISKYEKCMRDSISQASDTGLCSVYNVISIVWNYVLSEAIIAELKQQAVKLSILPDELNNDEAKSIISKAIAKGLCDNNNCWLKTKALLAYFADRASEHLNLGKGEYDGSTKTSWKPFESLFGVNGLSGAKRDYQKTGTLPNGHNIVDELFK</sequence>
<reference evidence="2" key="2">
    <citation type="journal article" date="2021" name="PeerJ">
        <title>Extensive microbial diversity within the chicken gut microbiome revealed by metagenomics and culture.</title>
        <authorList>
            <person name="Gilroy R."/>
            <person name="Ravi A."/>
            <person name="Getino M."/>
            <person name="Pursley I."/>
            <person name="Horton D.L."/>
            <person name="Alikhan N.F."/>
            <person name="Baker D."/>
            <person name="Gharbi K."/>
            <person name="Hall N."/>
            <person name="Watson M."/>
            <person name="Adriaenssens E.M."/>
            <person name="Foster-Nyarko E."/>
            <person name="Jarju S."/>
            <person name="Secka A."/>
            <person name="Antonio M."/>
            <person name="Oren A."/>
            <person name="Chaudhuri R.R."/>
            <person name="La Ragione R."/>
            <person name="Hildebrand F."/>
            <person name="Pallen M.J."/>
        </authorList>
    </citation>
    <scope>NUCLEOTIDE SEQUENCE</scope>
    <source>
        <strain evidence="2">6919</strain>
    </source>
</reference>
<dbReference type="EMBL" id="JADIMC010000065">
    <property type="protein sequence ID" value="MBO8476518.1"/>
    <property type="molecule type" value="Genomic_DNA"/>
</dbReference>